<accession>A0AAD4KL50</accession>
<dbReference type="RefSeq" id="XP_046069336.1">
    <property type="nucleotide sequence ID" value="XM_046222205.1"/>
</dbReference>
<dbReference type="Proteomes" id="UP001201262">
    <property type="component" value="Unassembled WGS sequence"/>
</dbReference>
<name>A0AAD4KL50_9EURO</name>
<evidence type="ECO:0000313" key="1">
    <source>
        <dbReference type="EMBL" id="KAH8693666.1"/>
    </source>
</evidence>
<gene>
    <name evidence="1" type="ORF">BGW36DRAFT_463333</name>
</gene>
<comment type="caution">
    <text evidence="1">The sequence shown here is derived from an EMBL/GenBank/DDBJ whole genome shotgun (WGS) entry which is preliminary data.</text>
</comment>
<reference evidence="1" key="1">
    <citation type="submission" date="2021-12" db="EMBL/GenBank/DDBJ databases">
        <title>Convergent genome expansion in fungi linked to evolution of root-endophyte symbiosis.</title>
        <authorList>
            <consortium name="DOE Joint Genome Institute"/>
            <person name="Ke Y.-H."/>
            <person name="Bonito G."/>
            <person name="Liao H.-L."/>
            <person name="Looney B."/>
            <person name="Rojas-Flechas A."/>
            <person name="Nash J."/>
            <person name="Hameed K."/>
            <person name="Schadt C."/>
            <person name="Martin F."/>
            <person name="Crous P.W."/>
            <person name="Miettinen O."/>
            <person name="Magnuson J.K."/>
            <person name="Labbe J."/>
            <person name="Jacobson D."/>
            <person name="Doktycz M.J."/>
            <person name="Veneault-Fourrey C."/>
            <person name="Kuo A."/>
            <person name="Mondo S."/>
            <person name="Calhoun S."/>
            <person name="Riley R."/>
            <person name="Ohm R."/>
            <person name="LaButti K."/>
            <person name="Andreopoulos B."/>
            <person name="Pangilinan J."/>
            <person name="Nolan M."/>
            <person name="Tritt A."/>
            <person name="Clum A."/>
            <person name="Lipzen A."/>
            <person name="Daum C."/>
            <person name="Barry K."/>
            <person name="Grigoriev I.V."/>
            <person name="Vilgalys R."/>
        </authorList>
    </citation>
    <scope>NUCLEOTIDE SEQUENCE</scope>
    <source>
        <strain evidence="1">PMI_201</strain>
    </source>
</reference>
<dbReference type="GeneID" id="70252492"/>
<sequence length="473" mass="54285">MNTIKDIIQPTIMPKSDLERGCILRLPPEILHIIFELALRDGERYCRYTTKSLTLTCHCFLNLAIPFLYKTIKLEVPGECRRHISLNAALQKTPSLGQYCNALWIDIGASNATPIVYSAVNYIIQSLRSVKSLRISHSGYNVGYRDYERSDQVLYMWKLIDTVAQHMPQLEELRLGIGRYRIELRDLVESIDIPSLKHLSLDGILFGGIAPISDTMKYRTASFTSLTISDYENDHANVLQQLLSWPKALSHFCWNNSMYRVELQSAIAQSIQFSLLMHKETLKSLDLEGIPWGHEAHWSSTSIYPNLEVLRLSRDCLRGIKGEFRNNLLELTAADAGSLLLTPKLKVFVLNYGTDGIGKDGYPKSCWITFGDGDENLLCQLAKAAIDGKTELRKILIQYNPPKDEISDYNDVYPWDRMERIRDDIQPFGLILEYDVPQISKREFMDCIELKRFYEETTLDDDMVIAQSPDRLW</sequence>
<protein>
    <submittedName>
        <fullName evidence="1">Uncharacterized protein</fullName>
    </submittedName>
</protein>
<evidence type="ECO:0000313" key="2">
    <source>
        <dbReference type="Proteomes" id="UP001201262"/>
    </source>
</evidence>
<keyword evidence="2" id="KW-1185">Reference proteome</keyword>
<dbReference type="InterPro" id="IPR032675">
    <property type="entry name" value="LRR_dom_sf"/>
</dbReference>
<dbReference type="Gene3D" id="3.80.10.10">
    <property type="entry name" value="Ribonuclease Inhibitor"/>
    <property type="match status" value="1"/>
</dbReference>
<dbReference type="EMBL" id="JAJTJA010000009">
    <property type="protein sequence ID" value="KAH8693666.1"/>
    <property type="molecule type" value="Genomic_DNA"/>
</dbReference>
<organism evidence="1 2">
    <name type="scientific">Talaromyces proteolyticus</name>
    <dbReference type="NCBI Taxonomy" id="1131652"/>
    <lineage>
        <taxon>Eukaryota</taxon>
        <taxon>Fungi</taxon>
        <taxon>Dikarya</taxon>
        <taxon>Ascomycota</taxon>
        <taxon>Pezizomycotina</taxon>
        <taxon>Eurotiomycetes</taxon>
        <taxon>Eurotiomycetidae</taxon>
        <taxon>Eurotiales</taxon>
        <taxon>Trichocomaceae</taxon>
        <taxon>Talaromyces</taxon>
        <taxon>Talaromyces sect. Bacilispori</taxon>
    </lineage>
</organism>
<dbReference type="AlphaFoldDB" id="A0AAD4KL50"/>
<proteinExistence type="predicted"/>
<dbReference type="SUPFAM" id="SSF52047">
    <property type="entry name" value="RNI-like"/>
    <property type="match status" value="1"/>
</dbReference>